<evidence type="ECO:0000313" key="1">
    <source>
        <dbReference type="EMBL" id="MFC6644014.1"/>
    </source>
</evidence>
<sequence length="91" mass="10469">MQKGWVAMNTQENNNGRDEVLESTLRWEFGNAHSHFSELLWRCDATRAGLLYNRTLFGTQQEAEAFAEKMKQAEPDQMFSVEAIKASAVWN</sequence>
<accession>A0ABW1ZET1</accession>
<keyword evidence="3" id="KW-1185">Reference proteome</keyword>
<reference evidence="2" key="1">
    <citation type="journal article" date="2014" name="Int. J. Syst. Evol. Microbiol.">
        <title>Complete genome of a new Firmicutes species belonging to the dominant human colonic microbiota ('Ruminococcus bicirculans') reveals two chromosomes and a selective capacity to utilize plant glucans.</title>
        <authorList>
            <consortium name="NISC Comparative Sequencing Program"/>
            <person name="Wegmann U."/>
            <person name="Louis P."/>
            <person name="Goesmann A."/>
            <person name="Henrissat B."/>
            <person name="Duncan S.H."/>
            <person name="Flint H.J."/>
        </authorList>
    </citation>
    <scope>NUCLEOTIDE SEQUENCE</scope>
    <source>
        <strain evidence="2">NBRC 107139</strain>
    </source>
</reference>
<dbReference type="Proteomes" id="UP001596391">
    <property type="component" value="Unassembled WGS sequence"/>
</dbReference>
<protein>
    <submittedName>
        <fullName evidence="2">Uncharacterized protein</fullName>
    </submittedName>
</protein>
<reference evidence="3" key="2">
    <citation type="journal article" date="2019" name="Int. J. Syst. Evol. Microbiol.">
        <title>The Global Catalogue of Microorganisms (GCM) 10K type strain sequencing project: providing services to taxonomists for standard genome sequencing and annotation.</title>
        <authorList>
            <consortium name="The Broad Institute Genomics Platform"/>
            <consortium name="The Broad Institute Genome Sequencing Center for Infectious Disease"/>
            <person name="Wu L."/>
            <person name="Ma J."/>
        </authorList>
    </citation>
    <scope>NUCLEOTIDE SEQUENCE [LARGE SCALE GENOMIC DNA]</scope>
    <source>
        <strain evidence="3">CGMCC 1.16026</strain>
    </source>
</reference>
<evidence type="ECO:0000313" key="2">
    <source>
        <dbReference type="EMBL" id="MFC6647505.1"/>
    </source>
</evidence>
<proteinExistence type="predicted"/>
<dbReference type="EMBL" id="JBHSWI010000001">
    <property type="protein sequence ID" value="MFC6647505.1"/>
    <property type="molecule type" value="Genomic_DNA"/>
</dbReference>
<comment type="caution">
    <text evidence="2">The sequence shown here is derived from an EMBL/GenBank/DDBJ whole genome shotgun (WGS) entry which is preliminary data.</text>
</comment>
<dbReference type="RefSeq" id="WP_263370601.1">
    <property type="nucleotide sequence ID" value="NZ_JAGSYD010000002.1"/>
</dbReference>
<dbReference type="EMBL" id="JBHSWI010000001">
    <property type="protein sequence ID" value="MFC6644014.1"/>
    <property type="molecule type" value="Genomic_DNA"/>
</dbReference>
<gene>
    <name evidence="1" type="ORF">ACFQBQ_00050</name>
    <name evidence="2" type="ORF">ACFQBQ_18410</name>
</gene>
<name>A0ABW1ZET1_9BACT</name>
<evidence type="ECO:0000313" key="3">
    <source>
        <dbReference type="Proteomes" id="UP001596391"/>
    </source>
</evidence>
<reference evidence="2" key="3">
    <citation type="submission" date="2024-09" db="EMBL/GenBank/DDBJ databases">
        <authorList>
            <person name="Sun Q."/>
            <person name="Mori K."/>
        </authorList>
    </citation>
    <scope>NUCLEOTIDE SEQUENCE</scope>
    <source>
        <strain evidence="2">NBRC 107139</strain>
    </source>
</reference>
<organism evidence="2 3">
    <name type="scientific">Granulicella cerasi</name>
    <dbReference type="NCBI Taxonomy" id="741063"/>
    <lineage>
        <taxon>Bacteria</taxon>
        <taxon>Pseudomonadati</taxon>
        <taxon>Acidobacteriota</taxon>
        <taxon>Terriglobia</taxon>
        <taxon>Terriglobales</taxon>
        <taxon>Acidobacteriaceae</taxon>
        <taxon>Granulicella</taxon>
    </lineage>
</organism>